<keyword evidence="4" id="KW-0807">Transducer</keyword>
<feature type="transmembrane region" description="Helical" evidence="5">
    <location>
        <begin position="194"/>
        <end position="216"/>
    </location>
</feature>
<dbReference type="SUPFAM" id="SSF58104">
    <property type="entry name" value="Methyl-accepting chemotaxis protein (MCP) signaling domain"/>
    <property type="match status" value="1"/>
</dbReference>
<dbReference type="RefSeq" id="WP_281254964.1">
    <property type="nucleotide sequence ID" value="NZ_FZOT01000001.1"/>
</dbReference>
<evidence type="ECO:0000256" key="5">
    <source>
        <dbReference type="SAM" id="Phobius"/>
    </source>
</evidence>
<evidence type="ECO:0000259" key="6">
    <source>
        <dbReference type="PROSITE" id="PS50111"/>
    </source>
</evidence>
<gene>
    <name evidence="7" type="ORF">SAMN06265795_101211</name>
</gene>
<reference evidence="7 8" key="1">
    <citation type="submission" date="2017-06" db="EMBL/GenBank/DDBJ databases">
        <authorList>
            <person name="Kim H.J."/>
            <person name="Triplett B.A."/>
        </authorList>
    </citation>
    <scope>NUCLEOTIDE SEQUENCE [LARGE SCALE GENOMIC DNA]</scope>
    <source>
        <strain evidence="7 8">U15</strain>
    </source>
</reference>
<dbReference type="PANTHER" id="PTHR43531:SF14">
    <property type="entry name" value="METHYL-ACCEPTING CHEMOTAXIS PROTEIN I-RELATED"/>
    <property type="match status" value="1"/>
</dbReference>
<evidence type="ECO:0000256" key="2">
    <source>
        <dbReference type="ARBA" id="ARBA00022481"/>
    </source>
</evidence>
<dbReference type="InterPro" id="IPR004090">
    <property type="entry name" value="Chemotax_Me-accpt_rcpt"/>
</dbReference>
<evidence type="ECO:0000313" key="7">
    <source>
        <dbReference type="EMBL" id="SNS14127.1"/>
    </source>
</evidence>
<dbReference type="GO" id="GO:0005886">
    <property type="term" value="C:plasma membrane"/>
    <property type="evidence" value="ECO:0007669"/>
    <property type="project" value="TreeGrafter"/>
</dbReference>
<dbReference type="FunFam" id="1.10.287.950:FF:000001">
    <property type="entry name" value="Methyl-accepting chemotaxis sensory transducer"/>
    <property type="match status" value="1"/>
</dbReference>
<keyword evidence="2" id="KW-0488">Methylation</keyword>
<protein>
    <submittedName>
        <fullName evidence="7">Methyl-accepting chemotaxis protein</fullName>
    </submittedName>
</protein>
<dbReference type="CDD" id="cd11386">
    <property type="entry name" value="MCP_signal"/>
    <property type="match status" value="1"/>
</dbReference>
<sequence>MALLARLRLMQRFGLMIGVFAAGMALYGLWSFKTLDDLRVNGPLYQRIVQSKDLIADILPPPMYVIESYLVCLQMMDSNEPKEKSALAERLTALAKDFAERQQFWKQQHLEPALDGIFAEEAQPPAQAFLDMAIKDYAPAVLRGDATEARAVLARMKPLYQKHRDAVDRLVKAATQRNEHDEAAARQQITIGSLVMLATLLTALATGVAISLVIAVDLLRRLGGEPDYAARIAHGIASGDLTQSIVLRPGDRKSLLFDMGHMQQMLARTVLTIQRTVDSVHTGAEQIALGNQDLAARTEEQASALEKTVSSIQTLAATVRENADSVRQANDLAVSASEVAGRGGAMVEQVVQTMDTINASSKKIADIIGVIDGIAFQTNILALNASVEAARAGEQGRGFAVVASEVRTLAQRSAAAAREIRELIADSVDKVDAGARLVHATGLTMREIVDSVRHVTDIMGRISSAGAEQQSGIEQIGQALSQMDAGTQQNAALVEEAAAASDALQNQAQSLAGAVRTFRLDEGAAAHSVTHDRS</sequence>
<proteinExistence type="inferred from homology"/>
<organism evidence="7 8">
    <name type="scientific">Noviherbaspirillum humi</name>
    <dbReference type="NCBI Taxonomy" id="1688639"/>
    <lineage>
        <taxon>Bacteria</taxon>
        <taxon>Pseudomonadati</taxon>
        <taxon>Pseudomonadota</taxon>
        <taxon>Betaproteobacteria</taxon>
        <taxon>Burkholderiales</taxon>
        <taxon>Oxalobacteraceae</taxon>
        <taxon>Noviherbaspirillum</taxon>
    </lineage>
</organism>
<keyword evidence="5" id="KW-0472">Membrane</keyword>
<dbReference type="GO" id="GO:0006935">
    <property type="term" value="P:chemotaxis"/>
    <property type="evidence" value="ECO:0007669"/>
    <property type="project" value="InterPro"/>
</dbReference>
<dbReference type="PROSITE" id="PS50111">
    <property type="entry name" value="CHEMOTAXIS_TRANSDUC_2"/>
    <property type="match status" value="1"/>
</dbReference>
<dbReference type="EMBL" id="FZOT01000001">
    <property type="protein sequence ID" value="SNS14127.1"/>
    <property type="molecule type" value="Genomic_DNA"/>
</dbReference>
<dbReference type="GO" id="GO:0007165">
    <property type="term" value="P:signal transduction"/>
    <property type="evidence" value="ECO:0007669"/>
    <property type="project" value="UniProtKB-KW"/>
</dbReference>
<keyword evidence="5" id="KW-1133">Transmembrane helix</keyword>
<evidence type="ECO:0000313" key="8">
    <source>
        <dbReference type="Proteomes" id="UP000198284"/>
    </source>
</evidence>
<dbReference type="GO" id="GO:0004888">
    <property type="term" value="F:transmembrane signaling receptor activity"/>
    <property type="evidence" value="ECO:0007669"/>
    <property type="project" value="InterPro"/>
</dbReference>
<dbReference type="PANTHER" id="PTHR43531">
    <property type="entry name" value="PROTEIN ICFG"/>
    <property type="match status" value="1"/>
</dbReference>
<dbReference type="SMART" id="SM00283">
    <property type="entry name" value="MA"/>
    <property type="match status" value="1"/>
</dbReference>
<dbReference type="AlphaFoldDB" id="A0A239C1L1"/>
<dbReference type="Proteomes" id="UP000198284">
    <property type="component" value="Unassembled WGS sequence"/>
</dbReference>
<dbReference type="PRINTS" id="PR00260">
    <property type="entry name" value="CHEMTRNSDUCR"/>
</dbReference>
<dbReference type="InterPro" id="IPR004089">
    <property type="entry name" value="MCPsignal_dom"/>
</dbReference>
<name>A0A239C1L1_9BURK</name>
<evidence type="ECO:0000256" key="3">
    <source>
        <dbReference type="ARBA" id="ARBA00029447"/>
    </source>
</evidence>
<dbReference type="InterPro" id="IPR051310">
    <property type="entry name" value="MCP_chemotaxis"/>
</dbReference>
<feature type="domain" description="Methyl-accepting transducer" evidence="6">
    <location>
        <begin position="276"/>
        <end position="505"/>
    </location>
</feature>
<feature type="transmembrane region" description="Helical" evidence="5">
    <location>
        <begin position="12"/>
        <end position="30"/>
    </location>
</feature>
<dbReference type="Gene3D" id="1.10.287.950">
    <property type="entry name" value="Methyl-accepting chemotaxis protein"/>
    <property type="match status" value="1"/>
</dbReference>
<keyword evidence="8" id="KW-1185">Reference proteome</keyword>
<evidence type="ECO:0000256" key="1">
    <source>
        <dbReference type="ARBA" id="ARBA00004370"/>
    </source>
</evidence>
<comment type="subcellular location">
    <subcellularLocation>
        <location evidence="1">Membrane</location>
    </subcellularLocation>
</comment>
<accession>A0A239C1L1</accession>
<evidence type="ECO:0000256" key="4">
    <source>
        <dbReference type="PROSITE-ProRule" id="PRU00284"/>
    </source>
</evidence>
<comment type="similarity">
    <text evidence="3">Belongs to the methyl-accepting chemotaxis (MCP) protein family.</text>
</comment>
<dbReference type="Pfam" id="PF00015">
    <property type="entry name" value="MCPsignal"/>
    <property type="match status" value="1"/>
</dbReference>
<keyword evidence="5" id="KW-0812">Transmembrane</keyword>